<protein>
    <submittedName>
        <fullName evidence="2">Uncharacterized protein</fullName>
    </submittedName>
</protein>
<accession>A0A6M5UMY1</accession>
<feature type="transmembrane region" description="Helical" evidence="1">
    <location>
        <begin position="75"/>
        <end position="97"/>
    </location>
</feature>
<keyword evidence="3" id="KW-1185">Reference proteome</keyword>
<dbReference type="RefSeq" id="WP_154800658.1">
    <property type="nucleotide sequence ID" value="NZ_CP052758.1"/>
</dbReference>
<sequence length="107" mass="10983">MSNTHGNGFADTPEDELIVINAALVALGAIAGSAGFLWLKGVTWLIEHNILVAASAEPLLVLPASDGAGLDLPRIAIAGGVLLGVVVLSVSAAVRAISRLRRREHLA</sequence>
<dbReference type="OrthoDB" id="4465300at2"/>
<name>A0A6M5UMY1_9MICO</name>
<keyword evidence="1" id="KW-0812">Transmembrane</keyword>
<dbReference type="AlphaFoldDB" id="A0A6M5UMY1"/>
<proteinExistence type="predicted"/>
<evidence type="ECO:0000256" key="1">
    <source>
        <dbReference type="SAM" id="Phobius"/>
    </source>
</evidence>
<evidence type="ECO:0000313" key="2">
    <source>
        <dbReference type="EMBL" id="QJW38713.1"/>
    </source>
</evidence>
<dbReference type="EMBL" id="CP052758">
    <property type="protein sequence ID" value="QJW38713.1"/>
    <property type="molecule type" value="Genomic_DNA"/>
</dbReference>
<keyword evidence="1" id="KW-1133">Transmembrane helix</keyword>
<gene>
    <name evidence="2" type="ORF">FIC82_020205</name>
</gene>
<reference evidence="3" key="1">
    <citation type="journal article" date="2022" name="Int. J. Syst. Evol. Microbiol.">
        <title>Cellulosimicrobium protaetiae sp. nov., isolated from the gut of the larva of Protaetia brevitarsis seulensis.</title>
        <authorList>
            <person name="Le Han H."/>
            <person name="Nguyen T.T.H."/>
            <person name="Li Z."/>
            <person name="Shin N.R."/>
            <person name="Kim S.G."/>
        </authorList>
    </citation>
    <scope>NUCLEOTIDE SEQUENCE [LARGE SCALE GENOMIC DNA]</scope>
    <source>
        <strain evidence="3">BI34</strain>
    </source>
</reference>
<geneLocation type="plasmid" evidence="2 3">
    <name>pCPRO01</name>
</geneLocation>
<dbReference type="Proteomes" id="UP000451354">
    <property type="component" value="Plasmid pCPRO01"/>
</dbReference>
<dbReference type="KEGG" id="cprt:FIC82_020205"/>
<feature type="transmembrane region" description="Helical" evidence="1">
    <location>
        <begin position="17"/>
        <end position="38"/>
    </location>
</feature>
<evidence type="ECO:0000313" key="3">
    <source>
        <dbReference type="Proteomes" id="UP000451354"/>
    </source>
</evidence>
<keyword evidence="1" id="KW-0472">Membrane</keyword>
<keyword evidence="2" id="KW-0614">Plasmid</keyword>
<organism evidence="2 3">
    <name type="scientific">Cellulosimicrobium protaetiae</name>
    <dbReference type="NCBI Taxonomy" id="2587808"/>
    <lineage>
        <taxon>Bacteria</taxon>
        <taxon>Bacillati</taxon>
        <taxon>Actinomycetota</taxon>
        <taxon>Actinomycetes</taxon>
        <taxon>Micrococcales</taxon>
        <taxon>Promicromonosporaceae</taxon>
        <taxon>Cellulosimicrobium</taxon>
    </lineage>
</organism>